<dbReference type="EMBL" id="KN839847">
    <property type="protein sequence ID" value="KIJ64199.1"/>
    <property type="molecule type" value="Genomic_DNA"/>
</dbReference>
<accession>A0A0C9VFE0</accession>
<protein>
    <submittedName>
        <fullName evidence="3">Uncharacterized protein</fullName>
    </submittedName>
</protein>
<evidence type="ECO:0000313" key="4">
    <source>
        <dbReference type="Proteomes" id="UP000053820"/>
    </source>
</evidence>
<feature type="transmembrane region" description="Helical" evidence="2">
    <location>
        <begin position="29"/>
        <end position="48"/>
    </location>
</feature>
<name>A0A0C9VFE0_9AGAM</name>
<dbReference type="Proteomes" id="UP000053820">
    <property type="component" value="Unassembled WGS sequence"/>
</dbReference>
<sequence>MPVLDSETLTVHFLDSTGSMSPSTSSTPAVVIICVVSGLMGLILLRVITRCYSRTHPEAGGRSITPMVPPGAGRTRTRSTSRRGNNGVQHRTNPAATPLRSAPLPALPLPPLPSLQLDRQDNRESPHSVASPHHHSTTSRLAQPVRPIIIHQDAGHIPEAELSPIELPPTYDSLQP</sequence>
<gene>
    <name evidence="3" type="ORF">HYDPIDRAFT_112150</name>
</gene>
<evidence type="ECO:0000256" key="2">
    <source>
        <dbReference type="SAM" id="Phobius"/>
    </source>
</evidence>
<evidence type="ECO:0000313" key="3">
    <source>
        <dbReference type="EMBL" id="KIJ64199.1"/>
    </source>
</evidence>
<keyword evidence="2" id="KW-1133">Transmembrane helix</keyword>
<evidence type="ECO:0000256" key="1">
    <source>
        <dbReference type="SAM" id="MobiDB-lite"/>
    </source>
</evidence>
<dbReference type="HOGENOM" id="CLU_1525347_0_0_1"/>
<proteinExistence type="predicted"/>
<dbReference type="AlphaFoldDB" id="A0A0C9VFE0"/>
<organism evidence="3 4">
    <name type="scientific">Hydnomerulius pinastri MD-312</name>
    <dbReference type="NCBI Taxonomy" id="994086"/>
    <lineage>
        <taxon>Eukaryota</taxon>
        <taxon>Fungi</taxon>
        <taxon>Dikarya</taxon>
        <taxon>Basidiomycota</taxon>
        <taxon>Agaricomycotina</taxon>
        <taxon>Agaricomycetes</taxon>
        <taxon>Agaricomycetidae</taxon>
        <taxon>Boletales</taxon>
        <taxon>Boletales incertae sedis</taxon>
        <taxon>Leucogyrophana</taxon>
    </lineage>
</organism>
<keyword evidence="2" id="KW-0812">Transmembrane</keyword>
<keyword evidence="2" id="KW-0472">Membrane</keyword>
<keyword evidence="4" id="KW-1185">Reference proteome</keyword>
<feature type="region of interest" description="Disordered" evidence="1">
    <location>
        <begin position="56"/>
        <end position="143"/>
    </location>
</feature>
<reference evidence="3 4" key="1">
    <citation type="submission" date="2014-04" db="EMBL/GenBank/DDBJ databases">
        <title>Evolutionary Origins and Diversification of the Mycorrhizal Mutualists.</title>
        <authorList>
            <consortium name="DOE Joint Genome Institute"/>
            <consortium name="Mycorrhizal Genomics Consortium"/>
            <person name="Kohler A."/>
            <person name="Kuo A."/>
            <person name="Nagy L.G."/>
            <person name="Floudas D."/>
            <person name="Copeland A."/>
            <person name="Barry K.W."/>
            <person name="Cichocki N."/>
            <person name="Veneault-Fourrey C."/>
            <person name="LaButti K."/>
            <person name="Lindquist E.A."/>
            <person name="Lipzen A."/>
            <person name="Lundell T."/>
            <person name="Morin E."/>
            <person name="Murat C."/>
            <person name="Riley R."/>
            <person name="Ohm R."/>
            <person name="Sun H."/>
            <person name="Tunlid A."/>
            <person name="Henrissat B."/>
            <person name="Grigoriev I.V."/>
            <person name="Hibbett D.S."/>
            <person name="Martin F."/>
        </authorList>
    </citation>
    <scope>NUCLEOTIDE SEQUENCE [LARGE SCALE GENOMIC DNA]</scope>
    <source>
        <strain evidence="3 4">MD-312</strain>
    </source>
</reference>